<protein>
    <recommendedName>
        <fullName evidence="4">Transcriptional regulator</fullName>
    </recommendedName>
</protein>
<dbReference type="EMBL" id="LQBP01000008">
    <property type="protein sequence ID" value="KUJ77852.1"/>
    <property type="molecule type" value="Genomic_DNA"/>
</dbReference>
<dbReference type="STRING" id="1685378.AVO44_15925"/>
<evidence type="ECO:0008006" key="4">
    <source>
        <dbReference type="Google" id="ProtNLM"/>
    </source>
</evidence>
<dbReference type="InterPro" id="IPR036249">
    <property type="entry name" value="Thioredoxin-like_sf"/>
</dbReference>
<sequence>MRHLILLVLATALLVSPVAVRAEMTLLMAEEDGCMWCARWDSEISEIYPKSPEGNAAPLQRVDINAAMPDGIALERPLYYTPTFVLLNNGREVGRIEGYPGEDFFWGLLGVLLRDAGVPIKASG</sequence>
<name>A0A0X3TQ13_9RHOB</name>
<dbReference type="OrthoDB" id="7362982at2"/>
<feature type="signal peptide" evidence="1">
    <location>
        <begin position="1"/>
        <end position="21"/>
    </location>
</feature>
<dbReference type="SUPFAM" id="SSF52833">
    <property type="entry name" value="Thioredoxin-like"/>
    <property type="match status" value="1"/>
</dbReference>
<feature type="chain" id="PRO_5007054266" description="Transcriptional regulator" evidence="1">
    <location>
        <begin position="22"/>
        <end position="124"/>
    </location>
</feature>
<accession>A0A0X3TQ13</accession>
<evidence type="ECO:0000313" key="2">
    <source>
        <dbReference type="EMBL" id="KUJ77852.1"/>
    </source>
</evidence>
<dbReference type="RefSeq" id="WP_068338976.1">
    <property type="nucleotide sequence ID" value="NZ_LQBP01000008.1"/>
</dbReference>
<evidence type="ECO:0000313" key="3">
    <source>
        <dbReference type="Proteomes" id="UP000053690"/>
    </source>
</evidence>
<proteinExistence type="predicted"/>
<dbReference type="Gene3D" id="3.40.30.10">
    <property type="entry name" value="Glutaredoxin"/>
    <property type="match status" value="1"/>
</dbReference>
<organism evidence="2 3">
    <name type="scientific">Ruegeria profundi</name>
    <dbReference type="NCBI Taxonomy" id="1685378"/>
    <lineage>
        <taxon>Bacteria</taxon>
        <taxon>Pseudomonadati</taxon>
        <taxon>Pseudomonadota</taxon>
        <taxon>Alphaproteobacteria</taxon>
        <taxon>Rhodobacterales</taxon>
        <taxon>Roseobacteraceae</taxon>
        <taxon>Ruegeria</taxon>
    </lineage>
</organism>
<keyword evidence="1" id="KW-0732">Signal</keyword>
<keyword evidence="3" id="KW-1185">Reference proteome</keyword>
<comment type="caution">
    <text evidence="2">The sequence shown here is derived from an EMBL/GenBank/DDBJ whole genome shotgun (WGS) entry which is preliminary data.</text>
</comment>
<reference evidence="3" key="1">
    <citation type="submission" date="2015-12" db="EMBL/GenBank/DDBJ databases">
        <authorList>
            <person name="Zhang G."/>
            <person name="Stingl U."/>
        </authorList>
    </citation>
    <scope>NUCLEOTIDE SEQUENCE [LARGE SCALE GENOMIC DNA]</scope>
    <source>
        <strain evidence="3">ZGT108</strain>
    </source>
</reference>
<dbReference type="AlphaFoldDB" id="A0A0X3TQ13"/>
<evidence type="ECO:0000256" key="1">
    <source>
        <dbReference type="SAM" id="SignalP"/>
    </source>
</evidence>
<gene>
    <name evidence="2" type="ORF">AVO44_15925</name>
</gene>
<dbReference type="Proteomes" id="UP000053690">
    <property type="component" value="Unassembled WGS sequence"/>
</dbReference>